<dbReference type="EMBL" id="MU827310">
    <property type="protein sequence ID" value="KAJ7360330.1"/>
    <property type="molecule type" value="Genomic_DNA"/>
</dbReference>
<dbReference type="Proteomes" id="UP001163046">
    <property type="component" value="Unassembled WGS sequence"/>
</dbReference>
<gene>
    <name evidence="2" type="primary">TTF1_1</name>
    <name evidence="2" type="ORF">OS493_016962</name>
</gene>
<feature type="compositionally biased region" description="Basic residues" evidence="1">
    <location>
        <begin position="120"/>
        <end position="136"/>
    </location>
</feature>
<name>A0A9W9YQ36_9CNID</name>
<feature type="compositionally biased region" description="Basic and acidic residues" evidence="1">
    <location>
        <begin position="87"/>
        <end position="105"/>
    </location>
</feature>
<keyword evidence="3" id="KW-1185">Reference proteome</keyword>
<proteinExistence type="predicted"/>
<feature type="region of interest" description="Disordered" evidence="1">
    <location>
        <begin position="1"/>
        <end position="158"/>
    </location>
</feature>
<evidence type="ECO:0000313" key="3">
    <source>
        <dbReference type="Proteomes" id="UP001163046"/>
    </source>
</evidence>
<dbReference type="GO" id="GO:0003677">
    <property type="term" value="F:DNA binding"/>
    <property type="evidence" value="ECO:0007669"/>
    <property type="project" value="UniProtKB-KW"/>
</dbReference>
<feature type="compositionally biased region" description="Basic residues" evidence="1">
    <location>
        <begin position="12"/>
        <end position="21"/>
    </location>
</feature>
<feature type="compositionally biased region" description="Basic and acidic residues" evidence="1">
    <location>
        <begin position="1"/>
        <end position="11"/>
    </location>
</feature>
<protein>
    <submittedName>
        <fullName evidence="2">Homeobox protein Nkx-2.1</fullName>
    </submittedName>
</protein>
<feature type="compositionally biased region" description="Polar residues" evidence="1">
    <location>
        <begin position="107"/>
        <end position="119"/>
    </location>
</feature>
<dbReference type="AlphaFoldDB" id="A0A9W9YQ36"/>
<reference evidence="2" key="1">
    <citation type="submission" date="2023-01" db="EMBL/GenBank/DDBJ databases">
        <title>Genome assembly of the deep-sea coral Lophelia pertusa.</title>
        <authorList>
            <person name="Herrera S."/>
            <person name="Cordes E."/>
        </authorList>
    </citation>
    <scope>NUCLEOTIDE SEQUENCE</scope>
    <source>
        <strain evidence="2">USNM1676648</strain>
        <tissue evidence="2">Polyp</tissue>
    </source>
</reference>
<keyword evidence="2" id="KW-0238">DNA-binding</keyword>
<evidence type="ECO:0000313" key="2">
    <source>
        <dbReference type="EMBL" id="KAJ7360330.1"/>
    </source>
</evidence>
<evidence type="ECO:0000256" key="1">
    <source>
        <dbReference type="SAM" id="MobiDB-lite"/>
    </source>
</evidence>
<feature type="compositionally biased region" description="Basic and acidic residues" evidence="1">
    <location>
        <begin position="137"/>
        <end position="148"/>
    </location>
</feature>
<accession>A0A9W9YQ36</accession>
<comment type="caution">
    <text evidence="2">The sequence shown here is derived from an EMBL/GenBank/DDBJ whole genome shotgun (WGS) entry which is preliminary data.</text>
</comment>
<keyword evidence="2" id="KW-0371">Homeobox</keyword>
<sequence length="296" mass="34338">MEHDHVADEVRKKTKKKKKRRLESDVELATTSDDRESCKTQKSSIDPPIVSSNKESKKKRKRECLSEFSEGAVKKNKHSVQTTTQSEQHRHREKCDALERSRHSYEISPSGSSSLQSNTHHSKKVSGGRKKKRKNKRTEDLTTNKDDLANGNYNKTDSANLTMDKAKLREATVISNQIHETPSLSKERLETLAKQGIKVKKGKWSEEEKKLLKFNMARYLERNNLSDPTKVLFHSRKVMEDTVERLYWLRFANDTDLYKELGKGIQRELQSITKCARRILTRQIMLEGTLKRKLKS</sequence>
<organism evidence="2 3">
    <name type="scientific">Desmophyllum pertusum</name>
    <dbReference type="NCBI Taxonomy" id="174260"/>
    <lineage>
        <taxon>Eukaryota</taxon>
        <taxon>Metazoa</taxon>
        <taxon>Cnidaria</taxon>
        <taxon>Anthozoa</taxon>
        <taxon>Hexacorallia</taxon>
        <taxon>Scleractinia</taxon>
        <taxon>Caryophylliina</taxon>
        <taxon>Caryophylliidae</taxon>
        <taxon>Desmophyllum</taxon>
    </lineage>
</organism>